<evidence type="ECO:0000313" key="2">
    <source>
        <dbReference type="Proteomes" id="UP001529510"/>
    </source>
</evidence>
<protein>
    <submittedName>
        <fullName evidence="1">Uncharacterized protein</fullName>
    </submittedName>
</protein>
<gene>
    <name evidence="1" type="ORF">M9458_045850</name>
</gene>
<accession>A0ABD0N6L3</accession>
<comment type="caution">
    <text evidence="1">The sequence shown here is derived from an EMBL/GenBank/DDBJ whole genome shotgun (WGS) entry which is preliminary data.</text>
</comment>
<dbReference type="Proteomes" id="UP001529510">
    <property type="component" value="Unassembled WGS sequence"/>
</dbReference>
<feature type="non-terminal residue" evidence="1">
    <location>
        <position position="95"/>
    </location>
</feature>
<dbReference type="AlphaFoldDB" id="A0ABD0N6L3"/>
<reference evidence="1 2" key="1">
    <citation type="submission" date="2024-05" db="EMBL/GenBank/DDBJ databases">
        <title>Genome sequencing and assembly of Indian major carp, Cirrhinus mrigala (Hamilton, 1822).</title>
        <authorList>
            <person name="Mohindra V."/>
            <person name="Chowdhury L.M."/>
            <person name="Lal K."/>
            <person name="Jena J.K."/>
        </authorList>
    </citation>
    <scope>NUCLEOTIDE SEQUENCE [LARGE SCALE GENOMIC DNA]</scope>
    <source>
        <strain evidence="1">CM1030</strain>
        <tissue evidence="1">Blood</tissue>
    </source>
</reference>
<sequence>MPCDTSAINDFFRTGRFPSLRVRSDDCNEQEPSQLCDILWMTVNAVDHVESRHTAALGRNLTSCHNHVVRTVIQNGCEAWRHCGNEVSALLPFKR</sequence>
<dbReference type="EMBL" id="JAMKFB020000023">
    <property type="protein sequence ID" value="KAL0157774.1"/>
    <property type="molecule type" value="Genomic_DNA"/>
</dbReference>
<evidence type="ECO:0000313" key="1">
    <source>
        <dbReference type="EMBL" id="KAL0157774.1"/>
    </source>
</evidence>
<name>A0ABD0N6L3_CIRMR</name>
<keyword evidence="2" id="KW-1185">Reference proteome</keyword>
<proteinExistence type="predicted"/>
<organism evidence="1 2">
    <name type="scientific">Cirrhinus mrigala</name>
    <name type="common">Mrigala</name>
    <dbReference type="NCBI Taxonomy" id="683832"/>
    <lineage>
        <taxon>Eukaryota</taxon>
        <taxon>Metazoa</taxon>
        <taxon>Chordata</taxon>
        <taxon>Craniata</taxon>
        <taxon>Vertebrata</taxon>
        <taxon>Euteleostomi</taxon>
        <taxon>Actinopterygii</taxon>
        <taxon>Neopterygii</taxon>
        <taxon>Teleostei</taxon>
        <taxon>Ostariophysi</taxon>
        <taxon>Cypriniformes</taxon>
        <taxon>Cyprinidae</taxon>
        <taxon>Labeoninae</taxon>
        <taxon>Labeonini</taxon>
        <taxon>Cirrhinus</taxon>
    </lineage>
</organism>